<dbReference type="OrthoDB" id="961881at2"/>
<keyword evidence="2" id="KW-1185">Reference proteome</keyword>
<reference evidence="1 2" key="2">
    <citation type="journal article" date="2011" name="Stand. Genomic Sci.">
        <title>Complete genome sequence of Leadbetterella byssophila type strain (4M15).</title>
        <authorList>
            <person name="Abt B."/>
            <person name="Teshima H."/>
            <person name="Lucas S."/>
            <person name="Lapidus A."/>
            <person name="Del Rio T.G."/>
            <person name="Nolan M."/>
            <person name="Tice H."/>
            <person name="Cheng J.F."/>
            <person name="Pitluck S."/>
            <person name="Liolios K."/>
            <person name="Pagani I."/>
            <person name="Ivanova N."/>
            <person name="Mavromatis K."/>
            <person name="Pati A."/>
            <person name="Tapia R."/>
            <person name="Han C."/>
            <person name="Goodwin L."/>
            <person name="Chen A."/>
            <person name="Palaniappan K."/>
            <person name="Land M."/>
            <person name="Hauser L."/>
            <person name="Chang Y.J."/>
            <person name="Jeffries C.D."/>
            <person name="Rohde M."/>
            <person name="Goker M."/>
            <person name="Tindall B.J."/>
            <person name="Detter J.C."/>
            <person name="Woyke T."/>
            <person name="Bristow J."/>
            <person name="Eisen J.A."/>
            <person name="Markowitz V."/>
            <person name="Hugenholtz P."/>
            <person name="Klenk H.P."/>
            <person name="Kyrpides N.C."/>
        </authorList>
    </citation>
    <scope>NUCLEOTIDE SEQUENCE [LARGE SCALE GENOMIC DNA]</scope>
    <source>
        <strain evidence="2">DSM 17132 / JCM 16389 / KACC 11308 / NBRC 106382 / 4M15</strain>
    </source>
</reference>
<dbReference type="AlphaFoldDB" id="E4RVJ8"/>
<reference key="1">
    <citation type="submission" date="2010-11" db="EMBL/GenBank/DDBJ databases">
        <title>The complete genome of Leadbetterella byssophila DSM 17132.</title>
        <authorList>
            <consortium name="US DOE Joint Genome Institute (JGI-PGF)"/>
            <person name="Lucas S."/>
            <person name="Copeland A."/>
            <person name="Lapidus A."/>
            <person name="Glavina del Rio T."/>
            <person name="Dalin E."/>
            <person name="Tice H."/>
            <person name="Bruce D."/>
            <person name="Goodwin L."/>
            <person name="Pitluck S."/>
            <person name="Kyrpides N."/>
            <person name="Mavromatis K."/>
            <person name="Ivanova N."/>
            <person name="Teshima H."/>
            <person name="Brettin T."/>
            <person name="Detter J.C."/>
            <person name="Han C."/>
            <person name="Tapia R."/>
            <person name="Land M."/>
            <person name="Hauser L."/>
            <person name="Markowitz V."/>
            <person name="Cheng J.-F."/>
            <person name="Hugenholtz P."/>
            <person name="Woyke T."/>
            <person name="Wu D."/>
            <person name="Tindall B."/>
            <person name="Pomrenke H.G."/>
            <person name="Brambilla E."/>
            <person name="Klenk H.-P."/>
            <person name="Eisen J.A."/>
        </authorList>
    </citation>
    <scope>NUCLEOTIDE SEQUENCE [LARGE SCALE GENOMIC DNA]</scope>
    <source>
        <strain>DSM 17132</strain>
    </source>
</reference>
<accession>E4RVJ8</accession>
<organism evidence="1 2">
    <name type="scientific">Leadbetterella byssophila (strain DSM 17132 / JCM 16389 / KACC 11308 / NBRC 106382 / 4M15)</name>
    <dbReference type="NCBI Taxonomy" id="649349"/>
    <lineage>
        <taxon>Bacteria</taxon>
        <taxon>Pseudomonadati</taxon>
        <taxon>Bacteroidota</taxon>
        <taxon>Cytophagia</taxon>
        <taxon>Cytophagales</taxon>
        <taxon>Leadbetterellaceae</taxon>
        <taxon>Leadbetterella</taxon>
    </lineage>
</organism>
<dbReference type="STRING" id="649349.Lbys_1343"/>
<protein>
    <submittedName>
        <fullName evidence="1">Uncharacterized protein</fullName>
    </submittedName>
</protein>
<evidence type="ECO:0000313" key="2">
    <source>
        <dbReference type="Proteomes" id="UP000007435"/>
    </source>
</evidence>
<dbReference type="Proteomes" id="UP000007435">
    <property type="component" value="Chromosome"/>
</dbReference>
<dbReference type="HOGENOM" id="CLU_2273830_0_0_10"/>
<dbReference type="RefSeq" id="WP_013408111.1">
    <property type="nucleotide sequence ID" value="NC_014655.1"/>
</dbReference>
<gene>
    <name evidence="1" type="ordered locus">Lbys_1343</name>
</gene>
<sequence length="102" mass="12049">MNQRPNQSTTGLSPARALLLTLYERKDAKRRRFLYHYYRNFFEEPYSVGYLVEIINRDLGKALVTARDIKYIRANVYKWKQEGEILSTKSQTDQRDGQSNPS</sequence>
<dbReference type="KEGG" id="lby:Lbys_1343"/>
<proteinExistence type="predicted"/>
<evidence type="ECO:0000313" key="1">
    <source>
        <dbReference type="EMBL" id="ADQ17062.1"/>
    </source>
</evidence>
<name>E4RVJ8_LEAB4</name>
<dbReference type="EMBL" id="CP002305">
    <property type="protein sequence ID" value="ADQ17062.1"/>
    <property type="molecule type" value="Genomic_DNA"/>
</dbReference>